<gene>
    <name evidence="2" type="ORF">A3F34_00830</name>
</gene>
<keyword evidence="1" id="KW-1133">Transmembrane helix</keyword>
<evidence type="ECO:0000313" key="3">
    <source>
        <dbReference type="Proteomes" id="UP000179024"/>
    </source>
</evidence>
<dbReference type="AlphaFoldDB" id="A0A1F7I882"/>
<dbReference type="Proteomes" id="UP000179024">
    <property type="component" value="Unassembled WGS sequence"/>
</dbReference>
<evidence type="ECO:0000256" key="1">
    <source>
        <dbReference type="SAM" id="Phobius"/>
    </source>
</evidence>
<comment type="caution">
    <text evidence="2">The sequence shown here is derived from an EMBL/GenBank/DDBJ whole genome shotgun (WGS) entry which is preliminary data.</text>
</comment>
<evidence type="ECO:0008006" key="4">
    <source>
        <dbReference type="Google" id="ProtNLM"/>
    </source>
</evidence>
<proteinExistence type="predicted"/>
<feature type="transmembrane region" description="Helical" evidence="1">
    <location>
        <begin position="127"/>
        <end position="147"/>
    </location>
</feature>
<keyword evidence="1" id="KW-0472">Membrane</keyword>
<reference evidence="2 3" key="1">
    <citation type="journal article" date="2016" name="Nat. Commun.">
        <title>Thousands of microbial genomes shed light on interconnected biogeochemical processes in an aquifer system.</title>
        <authorList>
            <person name="Anantharaman K."/>
            <person name="Brown C.T."/>
            <person name="Hug L.A."/>
            <person name="Sharon I."/>
            <person name="Castelle C.J."/>
            <person name="Probst A.J."/>
            <person name="Thomas B.C."/>
            <person name="Singh A."/>
            <person name="Wilkins M.J."/>
            <person name="Karaoz U."/>
            <person name="Brodie E.L."/>
            <person name="Williams K.H."/>
            <person name="Hubbard S.S."/>
            <person name="Banfield J.F."/>
        </authorList>
    </citation>
    <scope>NUCLEOTIDE SEQUENCE [LARGE SCALE GENOMIC DNA]</scope>
</reference>
<keyword evidence="1" id="KW-0812">Transmembrane</keyword>
<evidence type="ECO:0000313" key="2">
    <source>
        <dbReference type="EMBL" id="OGK39492.1"/>
    </source>
</evidence>
<dbReference type="EMBL" id="MGAE01000017">
    <property type="protein sequence ID" value="OGK39492.1"/>
    <property type="molecule type" value="Genomic_DNA"/>
</dbReference>
<accession>A0A1F7I882</accession>
<name>A0A1F7I882_9BACT</name>
<organism evidence="2 3">
    <name type="scientific">Candidatus Roizmanbacteria bacterium RIFCSPHIGHO2_12_FULL_44_10</name>
    <dbReference type="NCBI Taxonomy" id="1802054"/>
    <lineage>
        <taxon>Bacteria</taxon>
        <taxon>Candidatus Roizmaniibacteriota</taxon>
    </lineage>
</organism>
<protein>
    <recommendedName>
        <fullName evidence="4">Transcription factor zinc-finger domain-containing protein</fullName>
    </recommendedName>
</protein>
<sequence>MNCPNCNYILAKKQFGKNKVDHCDSCGSTLFQPNQINRISLEDAEALAKMKRSDTISNAEKFSPTDRSPLKKMTDESIPKHVTLLKSDTTGEIFAFGDDLVNFKKAQGAKINYYQTWNIPLPALRTVLIYSFIIVSTVSVAFVASRIGGPTSQTIQAASICDGGPQVLQVENQFVVSCSTKTPLSSKANIVCNNNEETIVINEAPAQVHLATLPLTCQRIRFVFSEKDQSLETEWLEL</sequence>